<gene>
    <name evidence="5" type="ORF">IAA37_05060</name>
</gene>
<dbReference type="PANTHER" id="PTHR43280">
    <property type="entry name" value="ARAC-FAMILY TRANSCRIPTIONAL REGULATOR"/>
    <property type="match status" value="1"/>
</dbReference>
<dbReference type="AlphaFoldDB" id="A0A9D2S9I1"/>
<dbReference type="InterPro" id="IPR009057">
    <property type="entry name" value="Homeodomain-like_sf"/>
</dbReference>
<keyword evidence="1" id="KW-0805">Transcription regulation</keyword>
<keyword evidence="3" id="KW-0804">Transcription</keyword>
<evidence type="ECO:0000259" key="4">
    <source>
        <dbReference type="PROSITE" id="PS01124"/>
    </source>
</evidence>
<dbReference type="GO" id="GO:0043565">
    <property type="term" value="F:sequence-specific DNA binding"/>
    <property type="evidence" value="ECO:0007669"/>
    <property type="project" value="InterPro"/>
</dbReference>
<evidence type="ECO:0000313" key="5">
    <source>
        <dbReference type="EMBL" id="HJB75029.1"/>
    </source>
</evidence>
<dbReference type="GO" id="GO:0003700">
    <property type="term" value="F:DNA-binding transcription factor activity"/>
    <property type="evidence" value="ECO:0007669"/>
    <property type="project" value="InterPro"/>
</dbReference>
<dbReference type="Pfam" id="PF12833">
    <property type="entry name" value="HTH_18"/>
    <property type="match status" value="1"/>
</dbReference>
<protein>
    <submittedName>
        <fullName evidence="5">AraC family transcriptional regulator</fullName>
    </submittedName>
</protein>
<dbReference type="SUPFAM" id="SSF46689">
    <property type="entry name" value="Homeodomain-like"/>
    <property type="match status" value="2"/>
</dbReference>
<dbReference type="InterPro" id="IPR011051">
    <property type="entry name" value="RmlC_Cupin_sf"/>
</dbReference>
<evidence type="ECO:0000256" key="1">
    <source>
        <dbReference type="ARBA" id="ARBA00023015"/>
    </source>
</evidence>
<feature type="domain" description="HTH araC/xylS-type" evidence="4">
    <location>
        <begin position="183"/>
        <end position="281"/>
    </location>
</feature>
<organism evidence="5 6">
    <name type="scientific">Candidatus Eubacterium faecale</name>
    <dbReference type="NCBI Taxonomy" id="2838568"/>
    <lineage>
        <taxon>Bacteria</taxon>
        <taxon>Bacillati</taxon>
        <taxon>Bacillota</taxon>
        <taxon>Clostridia</taxon>
        <taxon>Eubacteriales</taxon>
        <taxon>Eubacteriaceae</taxon>
        <taxon>Eubacterium</taxon>
    </lineage>
</organism>
<evidence type="ECO:0000256" key="3">
    <source>
        <dbReference type="ARBA" id="ARBA00023163"/>
    </source>
</evidence>
<dbReference type="InterPro" id="IPR003313">
    <property type="entry name" value="AraC-bd"/>
</dbReference>
<dbReference type="Proteomes" id="UP000823877">
    <property type="component" value="Unassembled WGS sequence"/>
</dbReference>
<evidence type="ECO:0000256" key="2">
    <source>
        <dbReference type="ARBA" id="ARBA00023125"/>
    </source>
</evidence>
<proteinExistence type="predicted"/>
<sequence length="294" mass="34250">MKYSDFQERTTRGTFGFPIQLYYVDRDHPQYEMPLHWHMECELILVLKGVFNLYVNGRSIKLNGGQSAFIPGGFIHGGIPENCVYECVVFQMETFLGSSAKCLDEYRNACENGQIRELIFERNSRNGKLADSIFELMETESPGYVFKTTGLLWQLTGNLIETCERSDIKINTNKIYKQNARIKRVLAKIRNDYSKPIKLEDLARIAGLNPQYLCKVFKQVTGKTPIDYLNYYRIECAGEMLCFEYMTVTETALQCGFGDLSYFNRLFKRQKRMSPTEYRKKHAGLWSKQPERKE</sequence>
<dbReference type="EMBL" id="DWXN01000010">
    <property type="protein sequence ID" value="HJB75029.1"/>
    <property type="molecule type" value="Genomic_DNA"/>
</dbReference>
<dbReference type="InterPro" id="IPR020449">
    <property type="entry name" value="Tscrpt_reg_AraC-type_HTH"/>
</dbReference>
<dbReference type="PANTHER" id="PTHR43280:SF28">
    <property type="entry name" value="HTH-TYPE TRANSCRIPTIONAL ACTIVATOR RHAS"/>
    <property type="match status" value="1"/>
</dbReference>
<dbReference type="InterPro" id="IPR018060">
    <property type="entry name" value="HTH_AraC"/>
</dbReference>
<comment type="caution">
    <text evidence="5">The sequence shown here is derived from an EMBL/GenBank/DDBJ whole genome shotgun (WGS) entry which is preliminary data.</text>
</comment>
<reference evidence="5" key="1">
    <citation type="journal article" date="2021" name="PeerJ">
        <title>Extensive microbial diversity within the chicken gut microbiome revealed by metagenomics and culture.</title>
        <authorList>
            <person name="Gilroy R."/>
            <person name="Ravi A."/>
            <person name="Getino M."/>
            <person name="Pursley I."/>
            <person name="Horton D.L."/>
            <person name="Alikhan N.F."/>
            <person name="Baker D."/>
            <person name="Gharbi K."/>
            <person name="Hall N."/>
            <person name="Watson M."/>
            <person name="Adriaenssens E.M."/>
            <person name="Foster-Nyarko E."/>
            <person name="Jarju S."/>
            <person name="Secka A."/>
            <person name="Antonio M."/>
            <person name="Oren A."/>
            <person name="Chaudhuri R.R."/>
            <person name="La Ragione R."/>
            <person name="Hildebrand F."/>
            <person name="Pallen M.J."/>
        </authorList>
    </citation>
    <scope>NUCLEOTIDE SEQUENCE</scope>
    <source>
        <strain evidence="5">CHK188-16595</strain>
    </source>
</reference>
<dbReference type="PRINTS" id="PR00032">
    <property type="entry name" value="HTHARAC"/>
</dbReference>
<dbReference type="SUPFAM" id="SSF51182">
    <property type="entry name" value="RmlC-like cupins"/>
    <property type="match status" value="1"/>
</dbReference>
<evidence type="ECO:0000313" key="6">
    <source>
        <dbReference type="Proteomes" id="UP000823877"/>
    </source>
</evidence>
<dbReference type="Gene3D" id="1.10.10.60">
    <property type="entry name" value="Homeodomain-like"/>
    <property type="match status" value="2"/>
</dbReference>
<dbReference type="Pfam" id="PF02311">
    <property type="entry name" value="AraC_binding"/>
    <property type="match status" value="1"/>
</dbReference>
<keyword evidence="2" id="KW-0238">DNA-binding</keyword>
<dbReference type="InterPro" id="IPR014710">
    <property type="entry name" value="RmlC-like_jellyroll"/>
</dbReference>
<accession>A0A9D2S9I1</accession>
<dbReference type="SMART" id="SM00342">
    <property type="entry name" value="HTH_ARAC"/>
    <property type="match status" value="1"/>
</dbReference>
<reference evidence="5" key="2">
    <citation type="submission" date="2021-04" db="EMBL/GenBank/DDBJ databases">
        <authorList>
            <person name="Gilroy R."/>
        </authorList>
    </citation>
    <scope>NUCLEOTIDE SEQUENCE</scope>
    <source>
        <strain evidence="5">CHK188-16595</strain>
    </source>
</reference>
<dbReference type="PROSITE" id="PS01124">
    <property type="entry name" value="HTH_ARAC_FAMILY_2"/>
    <property type="match status" value="1"/>
</dbReference>
<name>A0A9D2S9I1_9FIRM</name>
<dbReference type="Gene3D" id="2.60.120.10">
    <property type="entry name" value="Jelly Rolls"/>
    <property type="match status" value="1"/>
</dbReference>